<dbReference type="Pfam" id="PF00583">
    <property type="entry name" value="Acetyltransf_1"/>
    <property type="match status" value="1"/>
</dbReference>
<evidence type="ECO:0000256" key="2">
    <source>
        <dbReference type="ARBA" id="ARBA00023315"/>
    </source>
</evidence>
<accession>A0ABU3H672</accession>
<feature type="domain" description="N-acetyltransferase" evidence="3">
    <location>
        <begin position="12"/>
        <end position="177"/>
    </location>
</feature>
<dbReference type="PANTHER" id="PTHR43072">
    <property type="entry name" value="N-ACETYLTRANSFERASE"/>
    <property type="match status" value="1"/>
</dbReference>
<dbReference type="EMBL" id="JAUSUY010000006">
    <property type="protein sequence ID" value="MDT3426312.1"/>
    <property type="molecule type" value="Genomic_DNA"/>
</dbReference>
<reference evidence="4 5" key="1">
    <citation type="submission" date="2023-07" db="EMBL/GenBank/DDBJ databases">
        <title>Genomic Encyclopedia of Type Strains, Phase IV (KMG-IV): sequencing the most valuable type-strain genomes for metagenomic binning, comparative biology and taxonomic classification.</title>
        <authorList>
            <person name="Goeker M."/>
        </authorList>
    </citation>
    <scope>NUCLEOTIDE SEQUENCE [LARGE SCALE GENOMIC DNA]</scope>
    <source>
        <strain evidence="4 5">T98</strain>
    </source>
</reference>
<dbReference type="Proteomes" id="UP001248709">
    <property type="component" value="Unassembled WGS sequence"/>
</dbReference>
<dbReference type="InterPro" id="IPR016181">
    <property type="entry name" value="Acyl_CoA_acyltransferase"/>
</dbReference>
<dbReference type="InterPro" id="IPR000182">
    <property type="entry name" value="GNAT_dom"/>
</dbReference>
<evidence type="ECO:0000259" key="3">
    <source>
        <dbReference type="PROSITE" id="PS51186"/>
    </source>
</evidence>
<sequence length="178" mass="19608">MDWIGSVTQMEVAFRELLPGDAGELLRLQHSLDTETAFMLLEPGERQTNVQQVQEMIEGFARSETSTLIGAEVDGQLAGYVSARGGSVNRNRHSAYLVMGLLKRYQGMGVGSGLLRGLIAWAEKSGLVRLELTVMQHNERAIALYTKCGFTPEGTKVKSLKVDGDWVDELYMSKIIDG</sequence>
<organism evidence="4 5">
    <name type="scientific">Paenibacillus forsythiae</name>
    <dbReference type="NCBI Taxonomy" id="365616"/>
    <lineage>
        <taxon>Bacteria</taxon>
        <taxon>Bacillati</taxon>
        <taxon>Bacillota</taxon>
        <taxon>Bacilli</taxon>
        <taxon>Bacillales</taxon>
        <taxon>Paenibacillaceae</taxon>
        <taxon>Paenibacillus</taxon>
    </lineage>
</organism>
<evidence type="ECO:0000313" key="4">
    <source>
        <dbReference type="EMBL" id="MDT3426312.1"/>
    </source>
</evidence>
<dbReference type="SUPFAM" id="SSF55729">
    <property type="entry name" value="Acyl-CoA N-acyltransferases (Nat)"/>
    <property type="match status" value="1"/>
</dbReference>
<keyword evidence="2" id="KW-0012">Acyltransferase</keyword>
<dbReference type="Gene3D" id="3.40.630.30">
    <property type="match status" value="1"/>
</dbReference>
<name>A0ABU3H672_9BACL</name>
<dbReference type="PANTHER" id="PTHR43072:SF51">
    <property type="entry name" value="ABC SUPERFAMILY TRANSPORT PROTEIN"/>
    <property type="match status" value="1"/>
</dbReference>
<keyword evidence="5" id="KW-1185">Reference proteome</keyword>
<evidence type="ECO:0000256" key="1">
    <source>
        <dbReference type="ARBA" id="ARBA00022679"/>
    </source>
</evidence>
<evidence type="ECO:0000313" key="5">
    <source>
        <dbReference type="Proteomes" id="UP001248709"/>
    </source>
</evidence>
<protein>
    <submittedName>
        <fullName evidence="4">RimJ/RimL family protein N-acetyltransferase</fullName>
    </submittedName>
</protein>
<dbReference type="CDD" id="cd04301">
    <property type="entry name" value="NAT_SF"/>
    <property type="match status" value="1"/>
</dbReference>
<gene>
    <name evidence="4" type="ORF">J2Z22_001838</name>
</gene>
<dbReference type="RefSeq" id="WP_232238749.1">
    <property type="nucleotide sequence ID" value="NZ_JAUSUY010000006.1"/>
</dbReference>
<proteinExistence type="predicted"/>
<dbReference type="PROSITE" id="PS51186">
    <property type="entry name" value="GNAT"/>
    <property type="match status" value="1"/>
</dbReference>
<keyword evidence="1" id="KW-0808">Transferase</keyword>
<comment type="caution">
    <text evidence="4">The sequence shown here is derived from an EMBL/GenBank/DDBJ whole genome shotgun (WGS) entry which is preliminary data.</text>
</comment>